<evidence type="ECO:0000256" key="3">
    <source>
        <dbReference type="ARBA" id="ARBA00023163"/>
    </source>
</evidence>
<dbReference type="InterPro" id="IPR036388">
    <property type="entry name" value="WH-like_DNA-bd_sf"/>
</dbReference>
<dbReference type="Proteomes" id="UP001418444">
    <property type="component" value="Unassembled WGS sequence"/>
</dbReference>
<organism evidence="5 6">
    <name type="scientific">Gordonia caeni</name>
    <dbReference type="NCBI Taxonomy" id="1007097"/>
    <lineage>
        <taxon>Bacteria</taxon>
        <taxon>Bacillati</taxon>
        <taxon>Actinomycetota</taxon>
        <taxon>Actinomycetes</taxon>
        <taxon>Mycobacteriales</taxon>
        <taxon>Gordoniaceae</taxon>
        <taxon>Gordonia</taxon>
    </lineage>
</organism>
<keyword evidence="1" id="KW-0805">Transcription regulation</keyword>
<dbReference type="InterPro" id="IPR023187">
    <property type="entry name" value="Tscrpt_reg_MarR-type_CS"/>
</dbReference>
<dbReference type="InterPro" id="IPR036390">
    <property type="entry name" value="WH_DNA-bd_sf"/>
</dbReference>
<name>A0ABP7NY45_9ACTN</name>
<dbReference type="Gene3D" id="1.10.10.10">
    <property type="entry name" value="Winged helix-like DNA-binding domain superfamily/Winged helix DNA-binding domain"/>
    <property type="match status" value="1"/>
</dbReference>
<dbReference type="PRINTS" id="PR00598">
    <property type="entry name" value="HTHMARR"/>
</dbReference>
<gene>
    <name evidence="5" type="ORF">GCM10022231_12800</name>
</gene>
<sequence length="163" mass="17460">MRLRNHIGVPATSPTLDATATCVADFIDRVLSSAKVTAVDSIAATELTVSQLRMMFVLARCAGPSPVNEVADGVGLSLAAAGRAADRLVALGLVDRREDDRDRRVKRLSLTDTGHDLLAEQFRVHAEFVRGPLAEVPTDVRTRLHDAVAAAAQYLPAAHICRP</sequence>
<dbReference type="Pfam" id="PF12802">
    <property type="entry name" value="MarR_2"/>
    <property type="match status" value="1"/>
</dbReference>
<protein>
    <recommendedName>
        <fullName evidence="4">HTH marR-type domain-containing protein</fullName>
    </recommendedName>
</protein>
<comment type="caution">
    <text evidence="5">The sequence shown here is derived from an EMBL/GenBank/DDBJ whole genome shotgun (WGS) entry which is preliminary data.</text>
</comment>
<keyword evidence="6" id="KW-1185">Reference proteome</keyword>
<evidence type="ECO:0000313" key="6">
    <source>
        <dbReference type="Proteomes" id="UP001418444"/>
    </source>
</evidence>
<keyword evidence="3" id="KW-0804">Transcription</keyword>
<feature type="domain" description="HTH marR-type" evidence="4">
    <location>
        <begin position="1"/>
        <end position="153"/>
    </location>
</feature>
<dbReference type="PROSITE" id="PS01117">
    <property type="entry name" value="HTH_MARR_1"/>
    <property type="match status" value="1"/>
</dbReference>
<dbReference type="InterPro" id="IPR039422">
    <property type="entry name" value="MarR/SlyA-like"/>
</dbReference>
<evidence type="ECO:0000259" key="4">
    <source>
        <dbReference type="PROSITE" id="PS50995"/>
    </source>
</evidence>
<dbReference type="SMART" id="SM00347">
    <property type="entry name" value="HTH_MARR"/>
    <property type="match status" value="1"/>
</dbReference>
<evidence type="ECO:0000256" key="2">
    <source>
        <dbReference type="ARBA" id="ARBA00023125"/>
    </source>
</evidence>
<dbReference type="EMBL" id="BAAAZW010000003">
    <property type="protein sequence ID" value="GAA3955600.1"/>
    <property type="molecule type" value="Genomic_DNA"/>
</dbReference>
<accession>A0ABP7NY45</accession>
<evidence type="ECO:0000256" key="1">
    <source>
        <dbReference type="ARBA" id="ARBA00023015"/>
    </source>
</evidence>
<dbReference type="PANTHER" id="PTHR33164:SF43">
    <property type="entry name" value="HTH-TYPE TRANSCRIPTIONAL REPRESSOR YETL"/>
    <property type="match status" value="1"/>
</dbReference>
<dbReference type="SUPFAM" id="SSF46785">
    <property type="entry name" value="Winged helix' DNA-binding domain"/>
    <property type="match status" value="1"/>
</dbReference>
<proteinExistence type="predicted"/>
<keyword evidence="2" id="KW-0238">DNA-binding</keyword>
<dbReference type="PANTHER" id="PTHR33164">
    <property type="entry name" value="TRANSCRIPTIONAL REGULATOR, MARR FAMILY"/>
    <property type="match status" value="1"/>
</dbReference>
<dbReference type="PROSITE" id="PS50995">
    <property type="entry name" value="HTH_MARR_2"/>
    <property type="match status" value="1"/>
</dbReference>
<evidence type="ECO:0000313" key="5">
    <source>
        <dbReference type="EMBL" id="GAA3955600.1"/>
    </source>
</evidence>
<dbReference type="InterPro" id="IPR000835">
    <property type="entry name" value="HTH_MarR-typ"/>
</dbReference>
<reference evidence="6" key="1">
    <citation type="journal article" date="2019" name="Int. J. Syst. Evol. Microbiol.">
        <title>The Global Catalogue of Microorganisms (GCM) 10K type strain sequencing project: providing services to taxonomists for standard genome sequencing and annotation.</title>
        <authorList>
            <consortium name="The Broad Institute Genomics Platform"/>
            <consortium name="The Broad Institute Genome Sequencing Center for Infectious Disease"/>
            <person name="Wu L."/>
            <person name="Ma J."/>
        </authorList>
    </citation>
    <scope>NUCLEOTIDE SEQUENCE [LARGE SCALE GENOMIC DNA]</scope>
    <source>
        <strain evidence="6">JCM 16923</strain>
    </source>
</reference>